<dbReference type="GO" id="GO:0034513">
    <property type="term" value="F:box H/ACA snoRNA binding"/>
    <property type="evidence" value="ECO:0007669"/>
    <property type="project" value="TreeGrafter"/>
</dbReference>
<evidence type="ECO:0000256" key="1">
    <source>
        <dbReference type="ARBA" id="ARBA00004604"/>
    </source>
</evidence>
<accession>A0A8J9Z2J3</accession>
<evidence type="ECO:0000313" key="10">
    <source>
        <dbReference type="EMBL" id="CAH1246389.1"/>
    </source>
</evidence>
<dbReference type="Gene3D" id="2.40.10.230">
    <property type="entry name" value="Probable tRNA pseudouridine synthase domain"/>
    <property type="match status" value="1"/>
</dbReference>
<evidence type="ECO:0000256" key="7">
    <source>
        <dbReference type="ARBA" id="ARBA00038293"/>
    </source>
</evidence>
<sequence>MFPSLRPTVLDMRTFPRVGFTLPLTFPKLFQQCLTEEVEGVSEEVVEVGLEEAVEGVLEVTEAGVAVSEVVEEEGEEEATTTTTKDPQQRSQVNGIPRVISKAGHYVHPCEGDLVCKADLGEKVPYFNAPIYLENKEQIGKVDEIFGGIKEYTKSSTLAQKSCSHYRDSSPNLLVQREGEVAEEGGAVVEEVEVAVEGSAVEEGGSAGDVEGVDSEEAVDSEEEAVAVGSVAEEGEDIDDTTVPLSRMLISVYYLLDIQNTQHFGYIKPK</sequence>
<gene>
    <name evidence="10" type="primary">GAR1</name>
    <name evidence="10" type="ORF">BLAG_LOCUS8433</name>
</gene>
<dbReference type="AlphaFoldDB" id="A0A8J9Z2J3"/>
<feature type="region of interest" description="Disordered" evidence="9">
    <location>
        <begin position="203"/>
        <end position="228"/>
    </location>
</feature>
<comment type="function">
    <text evidence="8">Required for ribosome biogenesis. Part of a complex which catalyzes pseudouridylation of rRNA. This involves the isomerization of uridine such that the ribose is subsequently attached to C5, instead of the normal N1. Pseudouridine ("psi") residues may serve to stabilize the conformation of rRNAs.</text>
</comment>
<dbReference type="InterPro" id="IPR007504">
    <property type="entry name" value="H/ACA_rnp_Gar1/Naf1"/>
</dbReference>
<organism evidence="10 11">
    <name type="scientific">Branchiostoma lanceolatum</name>
    <name type="common">Common lancelet</name>
    <name type="synonym">Amphioxus lanceolatum</name>
    <dbReference type="NCBI Taxonomy" id="7740"/>
    <lineage>
        <taxon>Eukaryota</taxon>
        <taxon>Metazoa</taxon>
        <taxon>Chordata</taxon>
        <taxon>Cephalochordata</taxon>
        <taxon>Leptocardii</taxon>
        <taxon>Amphioxiformes</taxon>
        <taxon>Branchiostomatidae</taxon>
        <taxon>Branchiostoma</taxon>
    </lineage>
</organism>
<keyword evidence="5 8" id="KW-0539">Nucleus</keyword>
<dbReference type="PANTHER" id="PTHR23237:SF6">
    <property type="entry name" value="H_ACA RIBONUCLEOPROTEIN COMPLEX SUBUNIT 1"/>
    <property type="match status" value="1"/>
</dbReference>
<keyword evidence="11" id="KW-1185">Reference proteome</keyword>
<dbReference type="Pfam" id="PF04410">
    <property type="entry name" value="Gar1"/>
    <property type="match status" value="1"/>
</dbReference>
<dbReference type="InterPro" id="IPR009000">
    <property type="entry name" value="Transl_B-barrel_sf"/>
</dbReference>
<evidence type="ECO:0000256" key="4">
    <source>
        <dbReference type="ARBA" id="ARBA00022884"/>
    </source>
</evidence>
<keyword evidence="3 8" id="KW-0698">rRNA processing</keyword>
<evidence type="ECO:0000256" key="3">
    <source>
        <dbReference type="ARBA" id="ARBA00022552"/>
    </source>
</evidence>
<evidence type="ECO:0000256" key="6">
    <source>
        <dbReference type="ARBA" id="ARBA00023274"/>
    </source>
</evidence>
<evidence type="ECO:0000256" key="9">
    <source>
        <dbReference type="SAM" id="MobiDB-lite"/>
    </source>
</evidence>
<dbReference type="EMBL" id="OV696700">
    <property type="protein sequence ID" value="CAH1246389.1"/>
    <property type="molecule type" value="Genomic_DNA"/>
</dbReference>
<keyword evidence="6 8" id="KW-0687">Ribonucleoprotein</keyword>
<evidence type="ECO:0000256" key="2">
    <source>
        <dbReference type="ARBA" id="ARBA00022517"/>
    </source>
</evidence>
<dbReference type="InterPro" id="IPR038664">
    <property type="entry name" value="Gar1/Naf1_Cbf5-bd_sf"/>
</dbReference>
<comment type="subunit">
    <text evidence="8">Component of the small nucleolar ribonucleoprotein particles containing H/ACA-type snoRNAs (H/ACA snoRNPs).</text>
</comment>
<evidence type="ECO:0000256" key="5">
    <source>
        <dbReference type="ARBA" id="ARBA00023242"/>
    </source>
</evidence>
<dbReference type="SUPFAM" id="SSF50447">
    <property type="entry name" value="Translation proteins"/>
    <property type="match status" value="1"/>
</dbReference>
<feature type="compositionally biased region" description="Acidic residues" evidence="9">
    <location>
        <begin position="211"/>
        <end position="225"/>
    </location>
</feature>
<dbReference type="GO" id="GO:0000454">
    <property type="term" value="P:snoRNA guided rRNA pseudouridine synthesis"/>
    <property type="evidence" value="ECO:0007669"/>
    <property type="project" value="TreeGrafter"/>
</dbReference>
<reference evidence="10" key="1">
    <citation type="submission" date="2022-01" db="EMBL/GenBank/DDBJ databases">
        <authorList>
            <person name="Braso-Vives M."/>
        </authorList>
    </citation>
    <scope>NUCLEOTIDE SEQUENCE</scope>
</reference>
<keyword evidence="2 8" id="KW-0690">Ribosome biogenesis</keyword>
<proteinExistence type="inferred from homology"/>
<name>A0A8J9Z2J3_BRALA</name>
<keyword evidence="4 8" id="KW-0694">RNA-binding</keyword>
<evidence type="ECO:0000256" key="8">
    <source>
        <dbReference type="RuleBase" id="RU364004"/>
    </source>
</evidence>
<comment type="similarity">
    <text evidence="7 8">Belongs to the GAR1 family.</text>
</comment>
<dbReference type="Proteomes" id="UP000838412">
    <property type="component" value="Chromosome 15"/>
</dbReference>
<comment type="subcellular location">
    <subcellularLocation>
        <location evidence="1 8">Nucleus</location>
        <location evidence="1 8">Nucleolus</location>
    </subcellularLocation>
</comment>
<protein>
    <recommendedName>
        <fullName evidence="8">H/ACA ribonucleoprotein complex subunit</fullName>
    </recommendedName>
</protein>
<dbReference type="PANTHER" id="PTHR23237">
    <property type="entry name" value="NUCLEOLAR PROTEIN FAMILY A MEMBER 1 SNORNP PROTEIN GAR1"/>
    <property type="match status" value="1"/>
</dbReference>
<evidence type="ECO:0000313" key="11">
    <source>
        <dbReference type="Proteomes" id="UP000838412"/>
    </source>
</evidence>
<feature type="region of interest" description="Disordered" evidence="9">
    <location>
        <begin position="71"/>
        <end position="92"/>
    </location>
</feature>
<dbReference type="GO" id="GO:0031429">
    <property type="term" value="C:box H/ACA snoRNP complex"/>
    <property type="evidence" value="ECO:0007669"/>
    <property type="project" value="TreeGrafter"/>
</dbReference>
<dbReference type="OrthoDB" id="2187159at2759"/>